<dbReference type="Proteomes" id="UP001218188">
    <property type="component" value="Unassembled WGS sequence"/>
</dbReference>
<comment type="caution">
    <text evidence="1">The sequence shown here is derived from an EMBL/GenBank/DDBJ whole genome shotgun (WGS) entry which is preliminary data.</text>
</comment>
<dbReference type="AlphaFoldDB" id="A0AAD6SVG0"/>
<name>A0AAD6SVG0_9AGAR</name>
<protein>
    <submittedName>
        <fullName evidence="1">Uncharacterized protein</fullName>
    </submittedName>
</protein>
<organism evidence="1 2">
    <name type="scientific">Mycena alexandri</name>
    <dbReference type="NCBI Taxonomy" id="1745969"/>
    <lineage>
        <taxon>Eukaryota</taxon>
        <taxon>Fungi</taxon>
        <taxon>Dikarya</taxon>
        <taxon>Basidiomycota</taxon>
        <taxon>Agaricomycotina</taxon>
        <taxon>Agaricomycetes</taxon>
        <taxon>Agaricomycetidae</taxon>
        <taxon>Agaricales</taxon>
        <taxon>Marasmiineae</taxon>
        <taxon>Mycenaceae</taxon>
        <taxon>Mycena</taxon>
    </lineage>
</organism>
<sequence>MALPQTRLDGNFYPITESCELVIKHCRVASARFEPGNPDRERLDDVMECIIRPSVYILDCALRPANRDWLTPQELTMSELIYLHDAFSMVMAALFHLLEEGGQSFLNDGIRTNAGVYAPYVAFRGGCLRGLERLDEMLRQYLPESSTRRADVKGVWTSVKISPPFVVRGNASTPSPPASPRDELLHLIGSPAGRALASKVEVACAMIRPLEISDTEYARASSWTPPIPISTILQQVLRPSVFVLQQAVDPSFHRTGYGSFQFPYSTTCIIQSTLRKMMELVHLISLTDPDYPSYVALWDGISAVHLIPDEPPVSDRTMGQLEILEYMVEVYGFDGENSTEGRQMLAALEHLKRVATCWAGLLGTRGEYPEFEHSGRMMRRPDMQACTPVFAVEFFDPGLIVHALLANLPHKARTSVDNIPSSNLFFMATSVGERFAAPRWLSDVDDEFLAYEDQSPGQRLRESCSELIIPSMDRTDGFFEPRYSMKDLLRFFIRGQIFFVQSTVDPLFHLCSPFRHLAAGDMIEVREALRRIIDQLTAIHDSRPSFAHMLVAQGTRIHTDELLVPGESCNMFRILRVLLEEYGFCGDEGVNGEPARSAAKRILDRFETTAKFLRASTAQLAEFPEYNHDGSSTFMPAVNLDDVWPAGIRVIVTAMALRFALLRNYRRNELPTRHSRTQFEVFFIDFDTDEELVRYLRRPEVSKFLLETLAPLRDQVMLIRDRFHSSAPLARDSSWIRRQTAVYMRSIGYVRQAICPDSHGSVAKRVPTPSVASLLYMIRIIRRFGFEGDEISAVAEYGEHDLMVVYNHAHDTIFAMSIRLADIPPRYATLSEIEKAGSVGQPPISPSLSVRHVVAKDEVGPVNEPTEAPVELVTHNIDET</sequence>
<proteinExistence type="predicted"/>
<evidence type="ECO:0000313" key="1">
    <source>
        <dbReference type="EMBL" id="KAJ7034789.1"/>
    </source>
</evidence>
<gene>
    <name evidence="1" type="ORF">C8F04DRAFT_1183046</name>
</gene>
<dbReference type="EMBL" id="JARJCM010000055">
    <property type="protein sequence ID" value="KAJ7034789.1"/>
    <property type="molecule type" value="Genomic_DNA"/>
</dbReference>
<accession>A0AAD6SVG0</accession>
<reference evidence="1" key="1">
    <citation type="submission" date="2023-03" db="EMBL/GenBank/DDBJ databases">
        <title>Massive genome expansion in bonnet fungi (Mycena s.s.) driven by repeated elements and novel gene families across ecological guilds.</title>
        <authorList>
            <consortium name="Lawrence Berkeley National Laboratory"/>
            <person name="Harder C.B."/>
            <person name="Miyauchi S."/>
            <person name="Viragh M."/>
            <person name="Kuo A."/>
            <person name="Thoen E."/>
            <person name="Andreopoulos B."/>
            <person name="Lu D."/>
            <person name="Skrede I."/>
            <person name="Drula E."/>
            <person name="Henrissat B."/>
            <person name="Morin E."/>
            <person name="Kohler A."/>
            <person name="Barry K."/>
            <person name="LaButti K."/>
            <person name="Morin E."/>
            <person name="Salamov A."/>
            <person name="Lipzen A."/>
            <person name="Mereny Z."/>
            <person name="Hegedus B."/>
            <person name="Baldrian P."/>
            <person name="Stursova M."/>
            <person name="Weitz H."/>
            <person name="Taylor A."/>
            <person name="Grigoriev I.V."/>
            <person name="Nagy L.G."/>
            <person name="Martin F."/>
            <person name="Kauserud H."/>
        </authorList>
    </citation>
    <scope>NUCLEOTIDE SEQUENCE</scope>
    <source>
        <strain evidence="1">CBHHK200</strain>
    </source>
</reference>
<evidence type="ECO:0000313" key="2">
    <source>
        <dbReference type="Proteomes" id="UP001218188"/>
    </source>
</evidence>
<keyword evidence="2" id="KW-1185">Reference proteome</keyword>